<dbReference type="SUPFAM" id="SSF143865">
    <property type="entry name" value="CorA soluble domain-like"/>
    <property type="match status" value="1"/>
</dbReference>
<keyword evidence="8" id="KW-0406">Ion transport</keyword>
<accession>A0ABT1XZ69</accession>
<keyword evidence="6 8" id="KW-1133">Transmembrane helix</keyword>
<protein>
    <recommendedName>
        <fullName evidence="8">Magnesium transport protein CorA</fullName>
    </recommendedName>
</protein>
<keyword evidence="3 8" id="KW-0813">Transport</keyword>
<evidence type="ECO:0000313" key="9">
    <source>
        <dbReference type="EMBL" id="MCR6543928.1"/>
    </source>
</evidence>
<proteinExistence type="inferred from homology"/>
<evidence type="ECO:0000256" key="3">
    <source>
        <dbReference type="ARBA" id="ARBA00022448"/>
    </source>
</evidence>
<dbReference type="Gene3D" id="1.20.58.340">
    <property type="entry name" value="Magnesium transport protein CorA, transmembrane region"/>
    <property type="match status" value="2"/>
</dbReference>
<keyword evidence="4 8" id="KW-1003">Cell membrane</keyword>
<dbReference type="RefSeq" id="WP_257911416.1">
    <property type="nucleotide sequence ID" value="NZ_JANPWE010000001.1"/>
</dbReference>
<organism evidence="9 10">
    <name type="scientific">Dehalobacterium formicoaceticum</name>
    <dbReference type="NCBI Taxonomy" id="51515"/>
    <lineage>
        <taxon>Bacteria</taxon>
        <taxon>Bacillati</taxon>
        <taxon>Bacillota</taxon>
        <taxon>Clostridia</taxon>
        <taxon>Eubacteriales</taxon>
        <taxon>Peptococcaceae</taxon>
        <taxon>Dehalobacterium</taxon>
    </lineage>
</organism>
<sequence length="325" mass="38226">MQVLRYREGAYHEEEISVESISSRTSFNEDYDVTWIRVTGLGDTALLEQLGEKFHIHMLALEGIVNTMQRPKFEDYGAYFFVVLKSIHSWEQEENIPISQVSMLVGEKIVITFEEKEEFFFHAVWERVVSNKGLIRKKKADFLAYSLVDAIVDSYFSVLEKLGEELEQLEERLIYDPDKEAIHAIHRMKRQMLQLRRALWPLREVIGNMERGVTSLIHSTTTVYLRDVYDHVIDMLDVIENYREMLSGMLDIYLSSVSNRMNEIMKVLTVISTIFIPLTFITSLYGMNFIFMPELKYQWAYPAVLGVMLLISLAMILFFWRKKWL</sequence>
<dbReference type="InterPro" id="IPR045863">
    <property type="entry name" value="CorA_TM1_TM2"/>
</dbReference>
<keyword evidence="10" id="KW-1185">Reference proteome</keyword>
<dbReference type="InterPro" id="IPR045861">
    <property type="entry name" value="CorA_cytoplasmic_dom"/>
</dbReference>
<dbReference type="InterPro" id="IPR004488">
    <property type="entry name" value="Mg/Co-transport_prot_CorA"/>
</dbReference>
<comment type="function">
    <text evidence="8">Mediates influx of magnesium ions.</text>
</comment>
<evidence type="ECO:0000313" key="10">
    <source>
        <dbReference type="Proteomes" id="UP001524944"/>
    </source>
</evidence>
<evidence type="ECO:0000256" key="7">
    <source>
        <dbReference type="ARBA" id="ARBA00023136"/>
    </source>
</evidence>
<keyword evidence="5 8" id="KW-0812">Transmembrane</keyword>
<dbReference type="CDD" id="cd12828">
    <property type="entry name" value="TmCorA-like_1"/>
    <property type="match status" value="1"/>
</dbReference>
<keyword evidence="8" id="KW-0460">Magnesium</keyword>
<keyword evidence="7 8" id="KW-0472">Membrane</keyword>
<comment type="similarity">
    <text evidence="2 8">Belongs to the CorA metal ion transporter (MIT) (TC 1.A.35) family.</text>
</comment>
<evidence type="ECO:0000256" key="2">
    <source>
        <dbReference type="ARBA" id="ARBA00009765"/>
    </source>
</evidence>
<evidence type="ECO:0000256" key="6">
    <source>
        <dbReference type="ARBA" id="ARBA00022989"/>
    </source>
</evidence>
<dbReference type="InterPro" id="IPR002523">
    <property type="entry name" value="MgTranspt_CorA/ZnTranspt_ZntB"/>
</dbReference>
<comment type="subcellular location">
    <subcellularLocation>
        <location evidence="1">Cell membrane</location>
        <topology evidence="1">Multi-pass membrane protein</topology>
    </subcellularLocation>
    <subcellularLocation>
        <location evidence="8">Membrane</location>
        <topology evidence="8">Multi-pass membrane protein</topology>
    </subcellularLocation>
</comment>
<dbReference type="Pfam" id="PF01544">
    <property type="entry name" value="CorA"/>
    <property type="match status" value="1"/>
</dbReference>
<evidence type="ECO:0000256" key="8">
    <source>
        <dbReference type="RuleBase" id="RU362010"/>
    </source>
</evidence>
<reference evidence="9 10" key="1">
    <citation type="submission" date="2022-08" db="EMBL/GenBank/DDBJ databases">
        <title>Proteogenomics of the novel Dehalobacterium formicoaceticum strain EZ94 highlights a key role of methyltransferases during anaerobic dichloromethane degradation.</title>
        <authorList>
            <person name="Wasmund K."/>
        </authorList>
    </citation>
    <scope>NUCLEOTIDE SEQUENCE [LARGE SCALE GENOMIC DNA]</scope>
    <source>
        <strain evidence="9 10">EZ94</strain>
    </source>
</reference>
<dbReference type="PANTHER" id="PTHR46494">
    <property type="entry name" value="CORA FAMILY METAL ION TRANSPORTER (EUROFUNG)"/>
    <property type="match status" value="1"/>
</dbReference>
<evidence type="ECO:0000256" key="4">
    <source>
        <dbReference type="ARBA" id="ARBA00022475"/>
    </source>
</evidence>
<evidence type="ECO:0000256" key="1">
    <source>
        <dbReference type="ARBA" id="ARBA00004651"/>
    </source>
</evidence>
<dbReference type="EMBL" id="JANPWE010000001">
    <property type="protein sequence ID" value="MCR6543928.1"/>
    <property type="molecule type" value="Genomic_DNA"/>
</dbReference>
<dbReference type="Proteomes" id="UP001524944">
    <property type="component" value="Unassembled WGS sequence"/>
</dbReference>
<dbReference type="NCBIfam" id="TIGR00383">
    <property type="entry name" value="corA"/>
    <property type="match status" value="1"/>
</dbReference>
<feature type="transmembrane region" description="Helical" evidence="8">
    <location>
        <begin position="267"/>
        <end position="287"/>
    </location>
</feature>
<dbReference type="Gene3D" id="3.30.460.20">
    <property type="entry name" value="CorA soluble domain-like"/>
    <property type="match status" value="1"/>
</dbReference>
<gene>
    <name evidence="8 9" type="primary">corA</name>
    <name evidence="9" type="ORF">NVS47_00055</name>
</gene>
<comment type="caution">
    <text evidence="9">The sequence shown here is derived from an EMBL/GenBank/DDBJ whole genome shotgun (WGS) entry which is preliminary data.</text>
</comment>
<evidence type="ECO:0000256" key="5">
    <source>
        <dbReference type="ARBA" id="ARBA00022692"/>
    </source>
</evidence>
<dbReference type="SUPFAM" id="SSF144083">
    <property type="entry name" value="Magnesium transport protein CorA, transmembrane region"/>
    <property type="match status" value="1"/>
</dbReference>
<name>A0ABT1XZ69_9FIRM</name>
<dbReference type="PANTHER" id="PTHR46494:SF1">
    <property type="entry name" value="CORA FAMILY METAL ION TRANSPORTER (EUROFUNG)"/>
    <property type="match status" value="1"/>
</dbReference>
<feature type="transmembrane region" description="Helical" evidence="8">
    <location>
        <begin position="299"/>
        <end position="320"/>
    </location>
</feature>